<gene>
    <name evidence="1" type="ORF">PHYSODRAFT_564812</name>
</gene>
<reference evidence="1 2" key="1">
    <citation type="journal article" date="2006" name="Science">
        <title>Phytophthora genome sequences uncover evolutionary origins and mechanisms of pathogenesis.</title>
        <authorList>
            <person name="Tyler B.M."/>
            <person name="Tripathy S."/>
            <person name="Zhang X."/>
            <person name="Dehal P."/>
            <person name="Jiang R.H."/>
            <person name="Aerts A."/>
            <person name="Arredondo F.D."/>
            <person name="Baxter L."/>
            <person name="Bensasson D."/>
            <person name="Beynon J.L."/>
            <person name="Chapman J."/>
            <person name="Damasceno C.M."/>
            <person name="Dorrance A.E."/>
            <person name="Dou D."/>
            <person name="Dickerman A.W."/>
            <person name="Dubchak I.L."/>
            <person name="Garbelotto M."/>
            <person name="Gijzen M."/>
            <person name="Gordon S.G."/>
            <person name="Govers F."/>
            <person name="Grunwald N.J."/>
            <person name="Huang W."/>
            <person name="Ivors K.L."/>
            <person name="Jones R.W."/>
            <person name="Kamoun S."/>
            <person name="Krampis K."/>
            <person name="Lamour K.H."/>
            <person name="Lee M.K."/>
            <person name="McDonald W.H."/>
            <person name="Medina M."/>
            <person name="Meijer H.J."/>
            <person name="Nordberg E.K."/>
            <person name="Maclean D.J."/>
            <person name="Ospina-Giraldo M.D."/>
            <person name="Morris P.F."/>
            <person name="Phuntumart V."/>
            <person name="Putnam N.H."/>
            <person name="Rash S."/>
            <person name="Rose J.K."/>
            <person name="Sakihama Y."/>
            <person name="Salamov A.A."/>
            <person name="Savidor A."/>
            <person name="Scheuring C.F."/>
            <person name="Smith B.M."/>
            <person name="Sobral B.W."/>
            <person name="Terry A."/>
            <person name="Torto-Alalibo T.A."/>
            <person name="Win J."/>
            <person name="Xu Z."/>
            <person name="Zhang H."/>
            <person name="Grigoriev I.V."/>
            <person name="Rokhsar D.S."/>
            <person name="Boore J.L."/>
        </authorList>
    </citation>
    <scope>NUCLEOTIDE SEQUENCE [LARGE SCALE GENOMIC DNA]</scope>
    <source>
        <strain evidence="1 2">P6497</strain>
    </source>
</reference>
<keyword evidence="2" id="KW-1185">Reference proteome</keyword>
<accession>G5A6W5</accession>
<dbReference type="KEGG" id="psoj:PHYSODRAFT_564812"/>
<organism evidence="1 2">
    <name type="scientific">Phytophthora sojae (strain P6497)</name>
    <name type="common">Soybean stem and root rot agent</name>
    <name type="synonym">Phytophthora megasperma f. sp. glycines</name>
    <dbReference type="NCBI Taxonomy" id="1094619"/>
    <lineage>
        <taxon>Eukaryota</taxon>
        <taxon>Sar</taxon>
        <taxon>Stramenopiles</taxon>
        <taxon>Oomycota</taxon>
        <taxon>Peronosporomycetes</taxon>
        <taxon>Peronosporales</taxon>
        <taxon>Peronosporaceae</taxon>
        <taxon>Phytophthora</taxon>
    </lineage>
</organism>
<protein>
    <submittedName>
        <fullName evidence="1">Uncharacterized protein</fullName>
    </submittedName>
</protein>
<name>G5A6W5_PHYSP</name>
<dbReference type="Proteomes" id="UP000002640">
    <property type="component" value="Unassembled WGS sequence"/>
</dbReference>
<dbReference type="GeneID" id="20663834"/>
<evidence type="ECO:0000313" key="2">
    <source>
        <dbReference type="Proteomes" id="UP000002640"/>
    </source>
</evidence>
<dbReference type="InParanoid" id="G5A6W5"/>
<sequence>MAAPVEKSFVWRLQSDAGAAELNGFTFVRKIEEPNRLVLVEVSRLLLATGGVQFRLQRWTIITRLDGEPRPSSVVRTMLQLHAEYTNDFTGTKDELQEAEDVVMGTLSQRLRACLQRLQGEFVLEAERIHMPSADAAFR</sequence>
<dbReference type="RefSeq" id="XP_009535703.1">
    <property type="nucleotide sequence ID" value="XM_009537408.1"/>
</dbReference>
<proteinExistence type="predicted"/>
<dbReference type="EMBL" id="JH159160">
    <property type="protein sequence ID" value="EGZ09070.1"/>
    <property type="molecule type" value="Genomic_DNA"/>
</dbReference>
<dbReference type="AlphaFoldDB" id="G5A6W5"/>
<dbReference type="OMA" id="SFVWRLQ"/>
<evidence type="ECO:0000313" key="1">
    <source>
        <dbReference type="EMBL" id="EGZ09070.1"/>
    </source>
</evidence>